<evidence type="ECO:0000256" key="8">
    <source>
        <dbReference type="PROSITE-ProRule" id="PRU00146"/>
    </source>
</evidence>
<reference evidence="13" key="1">
    <citation type="journal article" date="2017" name="Nat. Microbiol.">
        <title>Global analysis of biosynthetic gene clusters reveals vast potential of secondary metabolite production in Penicillium species.</title>
        <authorList>
            <person name="Nielsen J.C."/>
            <person name="Grijseels S."/>
            <person name="Prigent S."/>
            <person name="Ji B."/>
            <person name="Dainat J."/>
            <person name="Nielsen K.F."/>
            <person name="Frisvad J.C."/>
            <person name="Workman M."/>
            <person name="Nielsen J."/>
        </authorList>
    </citation>
    <scope>NUCLEOTIDE SEQUENCE [LARGE SCALE GENOMIC DNA]</scope>
    <source>
        <strain evidence="13">IBT 31321</strain>
    </source>
</reference>
<evidence type="ECO:0000256" key="3">
    <source>
        <dbReference type="ARBA" id="ARBA00022723"/>
    </source>
</evidence>
<name>A0A1V6V9U3_9EURO</name>
<keyword evidence="4 8" id="KW-0863">Zinc-finger</keyword>
<evidence type="ECO:0000256" key="5">
    <source>
        <dbReference type="ARBA" id="ARBA00022833"/>
    </source>
</evidence>
<evidence type="ECO:0000256" key="6">
    <source>
        <dbReference type="ARBA" id="ARBA00023242"/>
    </source>
</evidence>
<dbReference type="InterPro" id="IPR024610">
    <property type="entry name" value="ING_N_histone-binding"/>
</dbReference>
<comment type="caution">
    <text evidence="12">The sequence shown here is derived from an EMBL/GenBank/DDBJ whole genome shotgun (WGS) entry which is preliminary data.</text>
</comment>
<dbReference type="SMART" id="SM01408">
    <property type="entry name" value="ING"/>
    <property type="match status" value="1"/>
</dbReference>
<keyword evidence="5 7" id="KW-0862">Zinc</keyword>
<feature type="binding site" evidence="7">
    <location>
        <position position="618"/>
    </location>
    <ligand>
        <name>Zn(2+)</name>
        <dbReference type="ChEBI" id="CHEBI:29105"/>
        <label>1</label>
    </ligand>
</feature>
<feature type="region of interest" description="Disordered" evidence="10">
    <location>
        <begin position="525"/>
        <end position="594"/>
    </location>
</feature>
<evidence type="ECO:0000256" key="4">
    <source>
        <dbReference type="ARBA" id="ARBA00022771"/>
    </source>
</evidence>
<dbReference type="PROSITE" id="PS50016">
    <property type="entry name" value="ZF_PHD_2"/>
    <property type="match status" value="1"/>
</dbReference>
<comment type="subunit">
    <text evidence="9">Component of an histone acetyltransferase complex. Interacts with H3K4me3 and to a lesser extent with H3K4me2.</text>
</comment>
<dbReference type="InterPro" id="IPR001965">
    <property type="entry name" value="Znf_PHD"/>
</dbReference>
<dbReference type="SMART" id="SM00249">
    <property type="entry name" value="PHD"/>
    <property type="match status" value="1"/>
</dbReference>
<keyword evidence="13" id="KW-1185">Reference proteome</keyword>
<feature type="compositionally biased region" description="Basic residues" evidence="10">
    <location>
        <begin position="217"/>
        <end position="226"/>
    </location>
</feature>
<dbReference type="GO" id="GO:0008270">
    <property type="term" value="F:zinc ion binding"/>
    <property type="evidence" value="ECO:0007669"/>
    <property type="project" value="UniProtKB-KW"/>
</dbReference>
<evidence type="ECO:0000256" key="9">
    <source>
        <dbReference type="RuleBase" id="RU361213"/>
    </source>
</evidence>
<dbReference type="Gene3D" id="6.10.140.1740">
    <property type="match status" value="1"/>
</dbReference>
<evidence type="ECO:0000313" key="13">
    <source>
        <dbReference type="Proteomes" id="UP000191500"/>
    </source>
</evidence>
<feature type="region of interest" description="Disordered" evidence="10">
    <location>
        <begin position="462"/>
        <end position="507"/>
    </location>
</feature>
<feature type="region of interest" description="Disordered" evidence="10">
    <location>
        <begin position="364"/>
        <end position="391"/>
    </location>
</feature>
<feature type="region of interest" description="Disordered" evidence="10">
    <location>
        <begin position="133"/>
        <end position="233"/>
    </location>
</feature>
<keyword evidence="6 9" id="KW-0539">Nucleus</keyword>
<comment type="subcellular location">
    <subcellularLocation>
        <location evidence="1 9">Nucleus</location>
    </subcellularLocation>
</comment>
<keyword evidence="9" id="KW-0156">Chromatin regulator</keyword>
<evidence type="ECO:0000256" key="2">
    <source>
        <dbReference type="ARBA" id="ARBA00010210"/>
    </source>
</evidence>
<accession>A0A1V6V9U3</accession>
<feature type="binding site" evidence="7">
    <location>
        <position position="661"/>
    </location>
    <ligand>
        <name>Zn(2+)</name>
        <dbReference type="ChEBI" id="CHEBI:29105"/>
        <label>2</label>
    </ligand>
</feature>
<comment type="similarity">
    <text evidence="2 9">Belongs to the ING family.</text>
</comment>
<dbReference type="InterPro" id="IPR011011">
    <property type="entry name" value="Znf_FYVE_PHD"/>
</dbReference>
<feature type="region of interest" description="Disordered" evidence="10">
    <location>
        <begin position="407"/>
        <end position="445"/>
    </location>
</feature>
<evidence type="ECO:0000256" key="10">
    <source>
        <dbReference type="SAM" id="MobiDB-lite"/>
    </source>
</evidence>
<dbReference type="InterPro" id="IPR028651">
    <property type="entry name" value="ING_fam"/>
</dbReference>
<dbReference type="PANTHER" id="PTHR10333">
    <property type="entry name" value="INHIBITOR OF GROWTH PROTEIN"/>
    <property type="match status" value="1"/>
</dbReference>
<evidence type="ECO:0000313" key="12">
    <source>
        <dbReference type="EMBL" id="OQE47269.1"/>
    </source>
</evidence>
<dbReference type="CDD" id="cd15505">
    <property type="entry name" value="PHD_ING"/>
    <property type="match status" value="1"/>
</dbReference>
<dbReference type="GO" id="GO:0006355">
    <property type="term" value="P:regulation of DNA-templated transcription"/>
    <property type="evidence" value="ECO:0007669"/>
    <property type="project" value="TreeGrafter"/>
</dbReference>
<dbReference type="GO" id="GO:0004402">
    <property type="term" value="F:histone acetyltransferase activity"/>
    <property type="evidence" value="ECO:0007669"/>
    <property type="project" value="TreeGrafter"/>
</dbReference>
<feature type="binding site" evidence="7">
    <location>
        <position position="640"/>
    </location>
    <ligand>
        <name>Zn(2+)</name>
        <dbReference type="ChEBI" id="CHEBI:29105"/>
        <label>1</label>
    </ligand>
</feature>
<dbReference type="EMBL" id="MDDG01000001">
    <property type="protein sequence ID" value="OQE47269.1"/>
    <property type="molecule type" value="Genomic_DNA"/>
</dbReference>
<feature type="compositionally biased region" description="Low complexity" evidence="10">
    <location>
        <begin position="497"/>
        <end position="507"/>
    </location>
</feature>
<dbReference type="GO" id="GO:0000123">
    <property type="term" value="C:histone acetyltransferase complex"/>
    <property type="evidence" value="ECO:0007669"/>
    <property type="project" value="TreeGrafter"/>
</dbReference>
<evidence type="ECO:0000259" key="11">
    <source>
        <dbReference type="PROSITE" id="PS50016"/>
    </source>
</evidence>
<protein>
    <recommendedName>
        <fullName evidence="9">Chromatin modification-related protein</fullName>
    </recommendedName>
</protein>
<comment type="function">
    <text evidence="9">Component of an histone acetyltransferase complex.</text>
</comment>
<dbReference type="PROSITE" id="PS01359">
    <property type="entry name" value="ZF_PHD_1"/>
    <property type="match status" value="1"/>
</dbReference>
<comment type="domain">
    <text evidence="9">The PHD-type zinc finger mediates the binding to H3K4me3.</text>
</comment>
<dbReference type="AlphaFoldDB" id="A0A1V6V9U3"/>
<dbReference type="InterPro" id="IPR013083">
    <property type="entry name" value="Znf_RING/FYVE/PHD"/>
</dbReference>
<dbReference type="Pfam" id="PF12998">
    <property type="entry name" value="ING"/>
    <property type="match status" value="1"/>
</dbReference>
<feature type="binding site" evidence="7">
    <location>
        <position position="634"/>
    </location>
    <ligand>
        <name>Zn(2+)</name>
        <dbReference type="ChEBI" id="CHEBI:29105"/>
        <label>2</label>
    </ligand>
</feature>
<dbReference type="PANTHER" id="PTHR10333:SF94">
    <property type="entry name" value="FINGER DOMAIN PROTEIN, PUTATIVE (AFU_ORTHOLOGUE AFUA_3G11940)-RELATED"/>
    <property type="match status" value="1"/>
</dbReference>
<feature type="compositionally biased region" description="Basic residues" evidence="10">
    <location>
        <begin position="578"/>
        <end position="589"/>
    </location>
</feature>
<keyword evidence="3 7" id="KW-0479">Metal-binding</keyword>
<gene>
    <name evidence="12" type="ORF">PENCOP_c001G07580</name>
</gene>
<evidence type="ECO:0000256" key="7">
    <source>
        <dbReference type="PIRSR" id="PIRSR628651-51"/>
    </source>
</evidence>
<feature type="binding site" evidence="7">
    <location>
        <position position="629"/>
    </location>
    <ligand>
        <name>Zn(2+)</name>
        <dbReference type="ChEBI" id="CHEBI:29105"/>
        <label>2</label>
    </ligand>
</feature>
<dbReference type="STRING" id="36646.A0A1V6V9U3"/>
<feature type="binding site" evidence="7">
    <location>
        <position position="616"/>
    </location>
    <ligand>
        <name>Zn(2+)</name>
        <dbReference type="ChEBI" id="CHEBI:29105"/>
        <label>1</label>
    </ligand>
</feature>
<organism evidence="12 13">
    <name type="scientific">Penicillium coprophilum</name>
    <dbReference type="NCBI Taxonomy" id="36646"/>
    <lineage>
        <taxon>Eukaryota</taxon>
        <taxon>Fungi</taxon>
        <taxon>Dikarya</taxon>
        <taxon>Ascomycota</taxon>
        <taxon>Pezizomycotina</taxon>
        <taxon>Eurotiomycetes</taxon>
        <taxon>Eurotiomycetidae</taxon>
        <taxon>Eurotiales</taxon>
        <taxon>Aspergillaceae</taxon>
        <taxon>Penicillium</taxon>
    </lineage>
</organism>
<feature type="binding site" evidence="7">
    <location>
        <position position="658"/>
    </location>
    <ligand>
        <name>Zn(2+)</name>
        <dbReference type="ChEBI" id="CHEBI:29105"/>
        <label>2</label>
    </ligand>
</feature>
<dbReference type="GO" id="GO:0005634">
    <property type="term" value="C:nucleus"/>
    <property type="evidence" value="ECO:0007669"/>
    <property type="project" value="UniProtKB-SubCell"/>
</dbReference>
<dbReference type="InterPro" id="IPR019786">
    <property type="entry name" value="Zinc_finger_PHD-type_CS"/>
</dbReference>
<feature type="domain" description="PHD-type" evidence="11">
    <location>
        <begin position="613"/>
        <end position="664"/>
    </location>
</feature>
<dbReference type="SUPFAM" id="SSF57903">
    <property type="entry name" value="FYVE/PHD zinc finger"/>
    <property type="match status" value="1"/>
</dbReference>
<dbReference type="InterPro" id="IPR019787">
    <property type="entry name" value="Znf_PHD-finger"/>
</dbReference>
<feature type="binding site" evidence="7">
    <location>
        <position position="643"/>
    </location>
    <ligand>
        <name>Zn(2+)</name>
        <dbReference type="ChEBI" id="CHEBI:29105"/>
        <label>1</label>
    </ligand>
</feature>
<sequence>MPMTDETDDSGGVILDGPFDPDAQATVTDFIDYTEYLPADLIRSLTLIRGLDDRYLDSAQAVHQLTQIYGQLPDLPSDDRPGAIALRKDISSQVDRAINARESAYAEACRLYDVVDRHFDRLGCIRQKLEALPKPASAEPSPPPEPTPKRARGGKKTNKDATTRITLRLDNNRNRRDKNRRRILGADGAFDPDSPLASTEQSDLESELIKSAPKPARPPKKEKARRLSSGIGQSTAQALAQLKPPPADAKLGSEDLPWLRLTEWEMTRLRKKMKKNAVWQPSEVMIHRELALANRGWEAYRAAKALAEETGGDFIDCDNIEETRRGEAAKDLEETKLSNRGMKLNEAKKLKREQLAREQALMEGEGGVLPRPLPTPAQAPPPANRSSRKRKREEVILAATELVASEPSKRTAVAAPVAPPAPVPAPSSRAGPSRRRSSRGNAAAAEVSNDLILPIKINMSPAVEAKPSPPPISPTSSGQSNLPLVQPVTTPTPPVTRPSSRRSAAAASIEGGSLITIPTAIAASGRDRRIKSATPAHKTPIRESSNAPSVPAPARRRKRPAPGPISSGQDGGAAVSYGRRKAKPGKKRLNIRDSQDVRVDEDGVLEQIDANEPRYCLCGDVSFGTMICCENQDCDREWFHLNCVGLTEVPSRTAKWYCPQCRVKLHKGEDGIIKGSSRR</sequence>
<feature type="compositionally biased region" description="Pro residues" evidence="10">
    <location>
        <begin position="371"/>
        <end position="383"/>
    </location>
</feature>
<dbReference type="Proteomes" id="UP000191500">
    <property type="component" value="Unassembled WGS sequence"/>
</dbReference>
<dbReference type="Gene3D" id="3.30.40.10">
    <property type="entry name" value="Zinc/RING finger domain, C3HC4 (zinc finger)"/>
    <property type="match status" value="1"/>
</dbReference>
<proteinExistence type="inferred from homology"/>
<evidence type="ECO:0000256" key="1">
    <source>
        <dbReference type="ARBA" id="ARBA00004123"/>
    </source>
</evidence>